<name>A0A645IVY3_9ZZZZ</name>
<gene>
    <name evidence="1" type="ORF">SDC9_203185</name>
</gene>
<accession>A0A645IVY3</accession>
<evidence type="ECO:0000313" key="1">
    <source>
        <dbReference type="EMBL" id="MPN55501.1"/>
    </source>
</evidence>
<reference evidence="1" key="1">
    <citation type="submission" date="2019-08" db="EMBL/GenBank/DDBJ databases">
        <authorList>
            <person name="Kucharzyk K."/>
            <person name="Murdoch R.W."/>
            <person name="Higgins S."/>
            <person name="Loffler F."/>
        </authorList>
    </citation>
    <scope>NUCLEOTIDE SEQUENCE</scope>
</reference>
<comment type="caution">
    <text evidence="1">The sequence shown here is derived from an EMBL/GenBank/DDBJ whole genome shotgun (WGS) entry which is preliminary data.</text>
</comment>
<protein>
    <submittedName>
        <fullName evidence="1">Uncharacterized protein</fullName>
    </submittedName>
</protein>
<dbReference type="AlphaFoldDB" id="A0A645IVY3"/>
<dbReference type="EMBL" id="VSSQ01124851">
    <property type="protein sequence ID" value="MPN55501.1"/>
    <property type="molecule type" value="Genomic_DNA"/>
</dbReference>
<sequence length="99" mass="11155">MMPAISSPNMMLYPIRKNPNDPSTKSIRFFMMMFAAFLARVKPVSTIAKPACIKNTNTVPSKVHNVSTDENINDSSFCFSIVLVYRNNFIDAISCLRTM</sequence>
<organism evidence="1">
    <name type="scientific">bioreactor metagenome</name>
    <dbReference type="NCBI Taxonomy" id="1076179"/>
    <lineage>
        <taxon>unclassified sequences</taxon>
        <taxon>metagenomes</taxon>
        <taxon>ecological metagenomes</taxon>
    </lineage>
</organism>
<proteinExistence type="predicted"/>